<accession>A0A3N0DFG1</accession>
<feature type="transmembrane region" description="Helical" evidence="1">
    <location>
        <begin position="47"/>
        <end position="68"/>
    </location>
</feature>
<dbReference type="Proteomes" id="UP000267469">
    <property type="component" value="Unassembled WGS sequence"/>
</dbReference>
<sequence>MPANKKYLTTSVSQRFAKISAGFIGGYMVTVSLHIGLAYWINHVNVLMTLRYAGFLLWCVLFLLAFLVKNGWKIWAIYLFLTLLFSGCIYLGKTFGLAG</sequence>
<gene>
    <name evidence="2" type="ORF">ED312_22130</name>
</gene>
<dbReference type="AlphaFoldDB" id="A0A3N0DFG1"/>
<feature type="transmembrane region" description="Helical" evidence="1">
    <location>
        <begin position="75"/>
        <end position="92"/>
    </location>
</feature>
<keyword evidence="1" id="KW-0472">Membrane</keyword>
<organism evidence="2 3">
    <name type="scientific">Sinomicrobium pectinilyticum</name>
    <dbReference type="NCBI Taxonomy" id="1084421"/>
    <lineage>
        <taxon>Bacteria</taxon>
        <taxon>Pseudomonadati</taxon>
        <taxon>Bacteroidota</taxon>
        <taxon>Flavobacteriia</taxon>
        <taxon>Flavobacteriales</taxon>
        <taxon>Flavobacteriaceae</taxon>
        <taxon>Sinomicrobium</taxon>
    </lineage>
</organism>
<keyword evidence="3" id="KW-1185">Reference proteome</keyword>
<comment type="caution">
    <text evidence="2">The sequence shown here is derived from an EMBL/GenBank/DDBJ whole genome shotgun (WGS) entry which is preliminary data.</text>
</comment>
<evidence type="ECO:0008006" key="4">
    <source>
        <dbReference type="Google" id="ProtNLM"/>
    </source>
</evidence>
<dbReference type="RefSeq" id="WP_123218199.1">
    <property type="nucleotide sequence ID" value="NZ_RJTM01000178.1"/>
</dbReference>
<evidence type="ECO:0000313" key="3">
    <source>
        <dbReference type="Proteomes" id="UP000267469"/>
    </source>
</evidence>
<dbReference type="EMBL" id="RJTM01000178">
    <property type="protein sequence ID" value="RNL74440.1"/>
    <property type="molecule type" value="Genomic_DNA"/>
</dbReference>
<feature type="transmembrane region" description="Helical" evidence="1">
    <location>
        <begin position="21"/>
        <end position="41"/>
    </location>
</feature>
<name>A0A3N0DFG1_SINP1</name>
<keyword evidence="1" id="KW-1133">Transmembrane helix</keyword>
<protein>
    <recommendedName>
        <fullName evidence="4">DUF3649 domain-containing protein</fullName>
    </recommendedName>
</protein>
<dbReference type="OrthoDB" id="711014at2"/>
<proteinExistence type="predicted"/>
<evidence type="ECO:0000256" key="1">
    <source>
        <dbReference type="SAM" id="Phobius"/>
    </source>
</evidence>
<reference evidence="2 3" key="1">
    <citation type="submission" date="2018-10" db="EMBL/GenBank/DDBJ databases">
        <title>Sinomicrobium pectinilyticum sp. nov., a pectinase-producing bacterium isolated from alkaline and saline soil, and emended description of the genus Sinomicrobium.</title>
        <authorList>
            <person name="Cheng B."/>
            <person name="Li C."/>
            <person name="Lai Q."/>
            <person name="Du M."/>
            <person name="Shao Z."/>
            <person name="Xu P."/>
            <person name="Yang C."/>
        </authorList>
    </citation>
    <scope>NUCLEOTIDE SEQUENCE [LARGE SCALE GENOMIC DNA]</scope>
    <source>
        <strain evidence="2 3">5DNS001</strain>
    </source>
</reference>
<evidence type="ECO:0000313" key="2">
    <source>
        <dbReference type="EMBL" id="RNL74440.1"/>
    </source>
</evidence>
<keyword evidence="1" id="KW-0812">Transmembrane</keyword>